<dbReference type="RefSeq" id="WP_114006138.1">
    <property type="nucleotide sequence ID" value="NZ_QGDC01000009.1"/>
</dbReference>
<evidence type="ECO:0000313" key="7">
    <source>
        <dbReference type="Proteomes" id="UP000253209"/>
    </source>
</evidence>
<dbReference type="InterPro" id="IPR008000">
    <property type="entry name" value="Rham/fucose_mutarotase"/>
</dbReference>
<keyword evidence="3" id="KW-0119">Carbohydrate metabolism</keyword>
<comment type="caution">
    <text evidence="6">The sequence shown here is derived from an EMBL/GenBank/DDBJ whole genome shotgun (WGS) entry which is preliminary data.</text>
</comment>
<evidence type="ECO:0000256" key="1">
    <source>
        <dbReference type="ARBA" id="ARBA00022490"/>
    </source>
</evidence>
<protein>
    <recommendedName>
        <fullName evidence="5">L-rhamnose mutarotase</fullName>
        <ecNumber evidence="5">5.1.3.32</ecNumber>
    </recommendedName>
</protein>
<dbReference type="EMBL" id="QGDC01000009">
    <property type="protein sequence ID" value="RCH53873.1"/>
    <property type="molecule type" value="Genomic_DNA"/>
</dbReference>
<keyword evidence="4" id="KW-0684">Rhamnose metabolism</keyword>
<dbReference type="AlphaFoldDB" id="A0A367GME8"/>
<reference evidence="6 7" key="1">
    <citation type="submission" date="2018-05" db="EMBL/GenBank/DDBJ databases">
        <title>Mucilaginibacter hurinus sp. nov., isolated from briquette warehouse soil.</title>
        <authorList>
            <person name="Choi L."/>
        </authorList>
    </citation>
    <scope>NUCLEOTIDE SEQUENCE [LARGE SCALE GENOMIC DNA]</scope>
    <source>
        <strain evidence="6 7">ZR32</strain>
    </source>
</reference>
<keyword evidence="2 6" id="KW-0413">Isomerase</keyword>
<dbReference type="OrthoDB" id="9799608at2"/>
<gene>
    <name evidence="6" type="primary">rhaM</name>
    <name evidence="6" type="ORF">DJ568_15140</name>
</gene>
<dbReference type="HAMAP" id="MF_01663">
    <property type="entry name" value="L_rham_rotase"/>
    <property type="match status" value="1"/>
</dbReference>
<dbReference type="SUPFAM" id="SSF54909">
    <property type="entry name" value="Dimeric alpha+beta barrel"/>
    <property type="match status" value="1"/>
</dbReference>
<evidence type="ECO:0000256" key="4">
    <source>
        <dbReference type="ARBA" id="ARBA00023308"/>
    </source>
</evidence>
<dbReference type="GO" id="GO:0019301">
    <property type="term" value="P:rhamnose catabolic process"/>
    <property type="evidence" value="ECO:0007669"/>
    <property type="project" value="UniProtKB-UniRule"/>
</dbReference>
<evidence type="ECO:0000256" key="3">
    <source>
        <dbReference type="ARBA" id="ARBA00023277"/>
    </source>
</evidence>
<dbReference type="NCBIfam" id="TIGR02625">
    <property type="entry name" value="YiiL_rotase"/>
    <property type="match status" value="1"/>
</dbReference>
<organism evidence="6 7">
    <name type="scientific">Mucilaginibacter hurinus</name>
    <dbReference type="NCBI Taxonomy" id="2201324"/>
    <lineage>
        <taxon>Bacteria</taxon>
        <taxon>Pseudomonadati</taxon>
        <taxon>Bacteroidota</taxon>
        <taxon>Sphingobacteriia</taxon>
        <taxon>Sphingobacteriales</taxon>
        <taxon>Sphingobacteriaceae</taxon>
        <taxon>Mucilaginibacter</taxon>
    </lineage>
</organism>
<sequence length="104" mass="12125">MERIAFKMKLHEGCAAEYKKRHDEIWPELPRFIKDAGVHDYSIFLDEDTNTLIGVLKADNPALIAEFGKSDLMQRWWRYMSDIMASNPDGSTVVMPLKEVFYLK</sequence>
<dbReference type="GO" id="GO:0062192">
    <property type="term" value="F:L-rhamnose mutarotase activity"/>
    <property type="evidence" value="ECO:0007669"/>
    <property type="project" value="UniProtKB-UniRule"/>
</dbReference>
<dbReference type="Proteomes" id="UP000253209">
    <property type="component" value="Unassembled WGS sequence"/>
</dbReference>
<evidence type="ECO:0000313" key="6">
    <source>
        <dbReference type="EMBL" id="RCH53873.1"/>
    </source>
</evidence>
<dbReference type="GO" id="GO:0005737">
    <property type="term" value="C:cytoplasm"/>
    <property type="evidence" value="ECO:0007669"/>
    <property type="project" value="InterPro"/>
</dbReference>
<evidence type="ECO:0000256" key="5">
    <source>
        <dbReference type="NCBIfam" id="TIGR02625"/>
    </source>
</evidence>
<dbReference type="Pfam" id="PF05336">
    <property type="entry name" value="rhaM"/>
    <property type="match status" value="1"/>
</dbReference>
<dbReference type="InterPro" id="IPR011008">
    <property type="entry name" value="Dimeric_a/b-barrel"/>
</dbReference>
<dbReference type="InterPro" id="IPR013448">
    <property type="entry name" value="L-rhamnose_mutarotase"/>
</dbReference>
<dbReference type="Gene3D" id="3.30.70.100">
    <property type="match status" value="1"/>
</dbReference>
<dbReference type="PANTHER" id="PTHR34389">
    <property type="entry name" value="L-RHAMNOSE MUTAROTASE"/>
    <property type="match status" value="1"/>
</dbReference>
<dbReference type="PANTHER" id="PTHR34389:SF2">
    <property type="entry name" value="L-RHAMNOSE MUTAROTASE"/>
    <property type="match status" value="1"/>
</dbReference>
<dbReference type="EC" id="5.1.3.32" evidence="5"/>
<name>A0A367GME8_9SPHI</name>
<accession>A0A367GME8</accession>
<keyword evidence="7" id="KW-1185">Reference proteome</keyword>
<keyword evidence="1" id="KW-0963">Cytoplasm</keyword>
<evidence type="ECO:0000256" key="2">
    <source>
        <dbReference type="ARBA" id="ARBA00023235"/>
    </source>
</evidence>
<proteinExistence type="inferred from homology"/>